<dbReference type="Gene3D" id="1.10.510.10">
    <property type="entry name" value="Transferase(Phosphotransferase) domain 1"/>
    <property type="match status" value="1"/>
</dbReference>
<reference evidence="1" key="1">
    <citation type="journal article" date="2021" name="Genome Biol. Evol.">
        <title>A High-Quality Reference Genome for a Parasitic Bivalve with Doubly Uniparental Inheritance (Bivalvia: Unionida).</title>
        <authorList>
            <person name="Smith C.H."/>
        </authorList>
    </citation>
    <scope>NUCLEOTIDE SEQUENCE</scope>
    <source>
        <strain evidence="1">CHS0354</strain>
    </source>
</reference>
<proteinExistence type="predicted"/>
<protein>
    <recommendedName>
        <fullName evidence="3">Protein kinase domain-containing protein</fullName>
    </recommendedName>
</protein>
<keyword evidence="2" id="KW-1185">Reference proteome</keyword>
<accession>A0AAE0SP80</accession>
<dbReference type="EMBL" id="JAEAOA010001708">
    <property type="protein sequence ID" value="KAK3595135.1"/>
    <property type="molecule type" value="Genomic_DNA"/>
</dbReference>
<gene>
    <name evidence="1" type="ORF">CHS0354_028568</name>
</gene>
<evidence type="ECO:0008006" key="3">
    <source>
        <dbReference type="Google" id="ProtNLM"/>
    </source>
</evidence>
<dbReference type="AlphaFoldDB" id="A0AAE0SP80"/>
<organism evidence="1 2">
    <name type="scientific">Potamilus streckersoni</name>
    <dbReference type="NCBI Taxonomy" id="2493646"/>
    <lineage>
        <taxon>Eukaryota</taxon>
        <taxon>Metazoa</taxon>
        <taxon>Spiralia</taxon>
        <taxon>Lophotrochozoa</taxon>
        <taxon>Mollusca</taxon>
        <taxon>Bivalvia</taxon>
        <taxon>Autobranchia</taxon>
        <taxon>Heteroconchia</taxon>
        <taxon>Palaeoheterodonta</taxon>
        <taxon>Unionida</taxon>
        <taxon>Unionoidea</taxon>
        <taxon>Unionidae</taxon>
        <taxon>Ambleminae</taxon>
        <taxon>Lampsilini</taxon>
        <taxon>Potamilus</taxon>
    </lineage>
</organism>
<comment type="caution">
    <text evidence="1">The sequence shown here is derived from an EMBL/GenBank/DDBJ whole genome shotgun (WGS) entry which is preliminary data.</text>
</comment>
<evidence type="ECO:0000313" key="1">
    <source>
        <dbReference type="EMBL" id="KAK3595135.1"/>
    </source>
</evidence>
<evidence type="ECO:0000313" key="2">
    <source>
        <dbReference type="Proteomes" id="UP001195483"/>
    </source>
</evidence>
<name>A0AAE0SP80_9BIVA</name>
<dbReference type="SUPFAM" id="SSF56112">
    <property type="entry name" value="Protein kinase-like (PK-like)"/>
    <property type="match status" value="1"/>
</dbReference>
<dbReference type="InterPro" id="IPR011009">
    <property type="entry name" value="Kinase-like_dom_sf"/>
</dbReference>
<reference evidence="1" key="3">
    <citation type="submission" date="2023-05" db="EMBL/GenBank/DDBJ databases">
        <authorList>
            <person name="Smith C.H."/>
        </authorList>
    </citation>
    <scope>NUCLEOTIDE SEQUENCE</scope>
    <source>
        <strain evidence="1">CHS0354</strain>
        <tissue evidence="1">Mantle</tissue>
    </source>
</reference>
<reference evidence="1" key="2">
    <citation type="journal article" date="2021" name="Genome Biol. Evol.">
        <title>Developing a high-quality reference genome for a parasitic bivalve with doubly uniparental inheritance (Bivalvia: Unionida).</title>
        <authorList>
            <person name="Smith C.H."/>
        </authorList>
    </citation>
    <scope>NUCLEOTIDE SEQUENCE</scope>
    <source>
        <strain evidence="1">CHS0354</strain>
        <tissue evidence="1">Mantle</tissue>
    </source>
</reference>
<sequence>MPLFLDRIVVMGHYSERVAANAVRQILNGLAALHKFGIVHNNLKVSGQFTHDKTNLDHFCSACVSRLPLLR</sequence>
<dbReference type="Proteomes" id="UP001195483">
    <property type="component" value="Unassembled WGS sequence"/>
</dbReference>